<proteinExistence type="predicted"/>
<accession>A0A0J9XM41</accession>
<gene>
    <name evidence="1 2" type="ORF">Bm8196</name>
    <name evidence="1" type="ORF">BM_Bm8196</name>
</gene>
<evidence type="ECO:0000313" key="2">
    <source>
        <dbReference type="WormBase" id="Bm8196"/>
    </source>
</evidence>
<evidence type="ECO:0000313" key="1">
    <source>
        <dbReference type="EMBL" id="CDP91175.1"/>
    </source>
</evidence>
<dbReference type="EMBL" id="LN855577">
    <property type="protein sequence ID" value="CDP91175.1"/>
    <property type="molecule type" value="Genomic_DNA"/>
</dbReference>
<dbReference type="AlphaFoldDB" id="A0A0J9XM41"/>
<reference evidence="1" key="2">
    <citation type="submission" date="2012-12" db="EMBL/GenBank/DDBJ databases">
        <authorList>
            <person name="Gao Y.W."/>
            <person name="Fan S.T."/>
            <person name="Sun H.T."/>
            <person name="Wang Z."/>
            <person name="Gao X.L."/>
            <person name="Li Y.G."/>
            <person name="Wang T.C."/>
            <person name="Zhang K."/>
            <person name="Xu W.W."/>
            <person name="Yu Z.J."/>
            <person name="Xia X.Z."/>
        </authorList>
    </citation>
    <scope>NUCLEOTIDE SEQUENCE</scope>
    <source>
        <strain evidence="1">FR3</strain>
    </source>
</reference>
<reference evidence="1" key="1">
    <citation type="journal article" date="2007" name="Science">
        <title>Draft genome of the filarial nematode parasite Brugia malayi.</title>
        <authorList>
            <person name="Ghedin E."/>
            <person name="Wang S."/>
            <person name="Spiro D."/>
            <person name="Caler E."/>
            <person name="Zhao Q."/>
            <person name="Crabtree J."/>
            <person name="Allen J.E."/>
            <person name="Delcher A.L."/>
            <person name="Guiliano D.B."/>
            <person name="Miranda-Saavedra D."/>
            <person name="Angiuoli S.V."/>
            <person name="Creasy T."/>
            <person name="Amedeo P."/>
            <person name="Haas B."/>
            <person name="El-Sayed N.M."/>
            <person name="Wortman J.R."/>
            <person name="Feldblyum T."/>
            <person name="Tallon L."/>
            <person name="Schatz M."/>
            <person name="Shumway M."/>
            <person name="Koo H."/>
            <person name="Salzberg S.L."/>
            <person name="Schobel S."/>
            <person name="Pertea M."/>
            <person name="Pop M."/>
            <person name="White O."/>
            <person name="Barton G.J."/>
            <person name="Carlow C.K."/>
            <person name="Crawford M.J."/>
            <person name="Daub J."/>
            <person name="Dimmic M.W."/>
            <person name="Estes C.F."/>
            <person name="Foster J.M."/>
            <person name="Ganatra M."/>
            <person name="Gregory W.F."/>
            <person name="Johnson N.M."/>
            <person name="Jin J."/>
            <person name="Komuniecki R."/>
            <person name="Korf I."/>
            <person name="Kumar S."/>
            <person name="Laney S."/>
            <person name="Li B.W."/>
            <person name="Li W."/>
            <person name="Lindblom T.H."/>
            <person name="Lustigman S."/>
            <person name="Ma D."/>
            <person name="Maina C.V."/>
            <person name="Martin D.M."/>
            <person name="McCarter J.P."/>
            <person name="McReynolds L."/>
            <person name="Mitreva M."/>
            <person name="Nutman T.B."/>
            <person name="Parkinson J."/>
            <person name="Peregrin-Alvarez J.M."/>
            <person name="Poole C."/>
            <person name="Ren Q."/>
            <person name="Saunders L."/>
            <person name="Sluder A.E."/>
            <person name="Smith K."/>
            <person name="Stanke M."/>
            <person name="Unnasch T.R."/>
            <person name="Ware J."/>
            <person name="Wei A.D."/>
            <person name="Weil G."/>
            <person name="Williams D.J."/>
            <person name="Zhang Y."/>
            <person name="Williams S.A."/>
            <person name="Fraser-Liggett C."/>
            <person name="Slatko B."/>
            <person name="Blaxter M.L."/>
            <person name="Scott A.L."/>
        </authorList>
    </citation>
    <scope>NUCLEOTIDE SEQUENCE</scope>
    <source>
        <strain evidence="1">FR3</strain>
    </source>
</reference>
<sequence>MTDWRPMVRGRSIGGRVSAPWMNEWWLIGEWVVDGWVGEWLIDGSVTGGRVGASWMDEVIGGWTGERSMVSDQWMDEL</sequence>
<dbReference type="WormBase" id="Bm8196">
    <property type="protein sequence ID" value="BM41055"/>
    <property type="gene ID" value="WBGene00228457"/>
</dbReference>
<organism evidence="1">
    <name type="scientific">Brugia malayi</name>
    <name type="common">Filarial nematode worm</name>
    <dbReference type="NCBI Taxonomy" id="6279"/>
    <lineage>
        <taxon>Eukaryota</taxon>
        <taxon>Metazoa</taxon>
        <taxon>Ecdysozoa</taxon>
        <taxon>Nematoda</taxon>
        <taxon>Chromadorea</taxon>
        <taxon>Rhabditida</taxon>
        <taxon>Spirurina</taxon>
        <taxon>Spiruromorpha</taxon>
        <taxon>Filarioidea</taxon>
        <taxon>Onchocercidae</taxon>
        <taxon>Brugia</taxon>
    </lineage>
</organism>
<protein>
    <submittedName>
        <fullName evidence="1">Bm8196</fullName>
    </submittedName>
</protein>
<name>A0A0J9XM41_BRUMA</name>